<keyword evidence="1" id="KW-0479">Metal-binding</keyword>
<dbReference type="SUPFAM" id="SSF56014">
    <property type="entry name" value="Nitrite and sulphite reductase 4Fe-4S domain-like"/>
    <property type="match status" value="1"/>
</dbReference>
<dbReference type="PANTHER" id="PTHR30454:SF0">
    <property type="entry name" value="4-HYDROXY-3-METHYLBUT-2-EN-1-YL DIPHOSPHATE SYNTHASE (FERREDOXIN), CHLOROPLASTIC"/>
    <property type="match status" value="1"/>
</dbReference>
<protein>
    <recommendedName>
        <fullName evidence="4">IspG C-terminal domain-containing protein</fullName>
    </recommendedName>
</protein>
<dbReference type="Pfam" id="PF26540">
    <property type="entry name" value="GcpE_C"/>
    <property type="match status" value="1"/>
</dbReference>
<reference evidence="5" key="1">
    <citation type="journal article" date="2015" name="Nature">
        <title>Complex archaea that bridge the gap between prokaryotes and eukaryotes.</title>
        <authorList>
            <person name="Spang A."/>
            <person name="Saw J.H."/>
            <person name="Jorgensen S.L."/>
            <person name="Zaremba-Niedzwiedzka K."/>
            <person name="Martijn J."/>
            <person name="Lind A.E."/>
            <person name="van Eijk R."/>
            <person name="Schleper C."/>
            <person name="Guy L."/>
            <person name="Ettema T.J."/>
        </authorList>
    </citation>
    <scope>NUCLEOTIDE SEQUENCE</scope>
</reference>
<dbReference type="InterPro" id="IPR004588">
    <property type="entry name" value="IspG_bac-typ"/>
</dbReference>
<dbReference type="Gene3D" id="3.30.413.10">
    <property type="entry name" value="Sulfite Reductase Hemoprotein, domain 1"/>
    <property type="match status" value="1"/>
</dbReference>
<organism evidence="5">
    <name type="scientific">marine sediment metagenome</name>
    <dbReference type="NCBI Taxonomy" id="412755"/>
    <lineage>
        <taxon>unclassified sequences</taxon>
        <taxon>metagenomes</taxon>
        <taxon>ecological metagenomes</taxon>
    </lineage>
</organism>
<keyword evidence="3" id="KW-0411">Iron-sulfur</keyword>
<dbReference type="GO" id="GO:0051536">
    <property type="term" value="F:iron-sulfur cluster binding"/>
    <property type="evidence" value="ECO:0007669"/>
    <property type="project" value="UniProtKB-KW"/>
</dbReference>
<accession>A0A0F9PHT3</accession>
<sequence length="121" mass="13419">MTECPFTTNPVIKYLGRSITPTLISCPGCGRTHLRDEKTGELTPFYEWCSRVDEAIKNLRRPLKVAVMGCEVNGPGEASDADIGIALGKDRAALFKHGKVIRTMPLSGALDWLLEEVERTW</sequence>
<gene>
    <name evidence="5" type="ORF">LCGC14_1214410</name>
</gene>
<feature type="domain" description="IspG C-terminal" evidence="4">
    <location>
        <begin position="23"/>
        <end position="118"/>
    </location>
</feature>
<evidence type="ECO:0000313" key="5">
    <source>
        <dbReference type="EMBL" id="KKM92842.1"/>
    </source>
</evidence>
<dbReference type="GO" id="GO:0016114">
    <property type="term" value="P:terpenoid biosynthetic process"/>
    <property type="evidence" value="ECO:0007669"/>
    <property type="project" value="InterPro"/>
</dbReference>
<dbReference type="GO" id="GO:0046872">
    <property type="term" value="F:metal ion binding"/>
    <property type="evidence" value="ECO:0007669"/>
    <property type="project" value="UniProtKB-KW"/>
</dbReference>
<evidence type="ECO:0000256" key="2">
    <source>
        <dbReference type="ARBA" id="ARBA00023004"/>
    </source>
</evidence>
<dbReference type="GO" id="GO:0019288">
    <property type="term" value="P:isopentenyl diphosphate biosynthetic process, methylerythritol 4-phosphate pathway"/>
    <property type="evidence" value="ECO:0007669"/>
    <property type="project" value="TreeGrafter"/>
</dbReference>
<keyword evidence="2" id="KW-0408">Iron</keyword>
<dbReference type="PANTHER" id="PTHR30454">
    <property type="entry name" value="4-HYDROXY-3-METHYLBUT-2-EN-1-YL DIPHOSPHATE SYNTHASE"/>
    <property type="match status" value="1"/>
</dbReference>
<dbReference type="EMBL" id="LAZR01006343">
    <property type="protein sequence ID" value="KKM92842.1"/>
    <property type="molecule type" value="Genomic_DNA"/>
</dbReference>
<evidence type="ECO:0000256" key="1">
    <source>
        <dbReference type="ARBA" id="ARBA00022723"/>
    </source>
</evidence>
<dbReference type="InterPro" id="IPR045854">
    <property type="entry name" value="NO2/SO3_Rdtase_4Fe4S_sf"/>
</dbReference>
<dbReference type="GO" id="GO:0046429">
    <property type="term" value="F:4-hydroxy-3-methylbut-2-en-1-yl diphosphate synthase activity (ferredoxin)"/>
    <property type="evidence" value="ECO:0007669"/>
    <property type="project" value="InterPro"/>
</dbReference>
<dbReference type="AlphaFoldDB" id="A0A0F9PHT3"/>
<dbReference type="InterPro" id="IPR058579">
    <property type="entry name" value="IspG_C"/>
</dbReference>
<evidence type="ECO:0000256" key="3">
    <source>
        <dbReference type="ARBA" id="ARBA00023014"/>
    </source>
</evidence>
<evidence type="ECO:0000259" key="4">
    <source>
        <dbReference type="Pfam" id="PF26540"/>
    </source>
</evidence>
<proteinExistence type="predicted"/>
<name>A0A0F9PHT3_9ZZZZ</name>
<comment type="caution">
    <text evidence="5">The sequence shown here is derived from an EMBL/GenBank/DDBJ whole genome shotgun (WGS) entry which is preliminary data.</text>
</comment>